<dbReference type="Proteomes" id="UP000235672">
    <property type="component" value="Unassembled WGS sequence"/>
</dbReference>
<keyword evidence="6" id="KW-0539">Nucleus</keyword>
<keyword evidence="5" id="KW-0862">Zinc</keyword>
<keyword evidence="4 7" id="KW-0863">Zinc-finger</keyword>
<keyword evidence="11" id="KW-1185">Reference proteome</keyword>
<evidence type="ECO:0000259" key="9">
    <source>
        <dbReference type="PROSITE" id="PS50157"/>
    </source>
</evidence>
<accession>A0A2J6PMU7</accession>
<dbReference type="InterPro" id="IPR051059">
    <property type="entry name" value="VerF-like"/>
</dbReference>
<evidence type="ECO:0000256" key="6">
    <source>
        <dbReference type="ARBA" id="ARBA00023242"/>
    </source>
</evidence>
<feature type="region of interest" description="Disordered" evidence="8">
    <location>
        <begin position="93"/>
        <end position="158"/>
    </location>
</feature>
<dbReference type="Gene3D" id="3.30.160.60">
    <property type="entry name" value="Classic Zinc Finger"/>
    <property type="match status" value="2"/>
</dbReference>
<dbReference type="Pfam" id="PF04082">
    <property type="entry name" value="Fungal_trans"/>
    <property type="match status" value="1"/>
</dbReference>
<gene>
    <name evidence="10" type="ORF">NA56DRAFT_609093</name>
</gene>
<sequence>MAFVVAPATVSRSERTRIPRTYTCSMCDRSFKRSEHCIRHERGHTKERPFPCAFCGRKYARKDLVSRHQRSFHPLGEAEIKPKDNRCVIEEGKQQEKPEGAEQIGAENALPLSNSPRTGSSRGISPGENEVSMIGTPSSSHSSYDTREGLAFPHNGQNHGFSVEIDTTIEFPSIELQLPDFPSTSHTNRLQTQRIDSVESVKEMQPQKIVDTQTQYTLQETQMQSNSMHSLQTSEDLTATSGNGSGFMSTNQQSQWNAFSESTFQHLTDRSIYPGPTSSSDFNSNSGMLDIDFFSLPTLDDQRFGMDHAMSNSLFNTIDGTNKQNGTQGFTLVPLVTQIPSPASSDSSRPQYPLLLHLGHGPKLTESILGLDSDTYIAMLGEIQAHVPPSEKVSLPNLGQLQQFITSYTKCFHSHYPILHLPSVTSEPPYPPLLLAISAIGALYQLKRGAARQLWAYAQALIEPEFQKKKATSQLPIQAVQARLLLTMFAVFGGNVKEAVNSMEIVGFWVREYGLRRAAFATQNANGFLSWTEWSSRETSKRLLCGIFVLSSLLTVTYDTSPFISITQDLNIPLPEPEPRWEASSAQEWAEVPYDPDTAEIFTIREVMVHLFFNNVTGTSRVSTENRSIWSGFATTVVMHAVIVQMWNTMQCTQAFTNFPIENFPIGQHMVNEVEQALARCYSLVNKYQSEISESPDPSQRPQMFTCQALLRSAYVRIFTGAGSFDRMMLLNENEGQVINSIQAFVQVPQRRNHFLTKAVQKAYDGLLMPITAGYLLVRKTAALSWSVEHAIAAWDCALFVTKWIHGLETRQDPANNPLNPTEIENLRNFKILIAEVDTDFDSIESLAADVANVWACFLDDTWVWGITPRMGHLLRLLSREYAEDWKRNNGNGDATMERDDFSFDGS</sequence>
<feature type="domain" description="C2H2-type" evidence="9">
    <location>
        <begin position="50"/>
        <end position="73"/>
    </location>
</feature>
<dbReference type="SMART" id="SM00355">
    <property type="entry name" value="ZnF_C2H2"/>
    <property type="match status" value="2"/>
</dbReference>
<dbReference type="PANTHER" id="PTHR40626">
    <property type="entry name" value="MIP31509P"/>
    <property type="match status" value="1"/>
</dbReference>
<dbReference type="PROSITE" id="PS00028">
    <property type="entry name" value="ZINC_FINGER_C2H2_1"/>
    <property type="match status" value="2"/>
</dbReference>
<dbReference type="InterPro" id="IPR013087">
    <property type="entry name" value="Znf_C2H2_type"/>
</dbReference>
<dbReference type="GO" id="GO:0000785">
    <property type="term" value="C:chromatin"/>
    <property type="evidence" value="ECO:0007669"/>
    <property type="project" value="TreeGrafter"/>
</dbReference>
<dbReference type="PANTHER" id="PTHR40626:SF10">
    <property type="entry name" value="C2H2-TYPE DOMAIN-CONTAINING PROTEIN"/>
    <property type="match status" value="1"/>
</dbReference>
<proteinExistence type="predicted"/>
<protein>
    <recommendedName>
        <fullName evidence="9">C2H2-type domain-containing protein</fullName>
    </recommendedName>
</protein>
<reference evidence="10 11" key="1">
    <citation type="submission" date="2016-05" db="EMBL/GenBank/DDBJ databases">
        <title>A degradative enzymes factory behind the ericoid mycorrhizal symbiosis.</title>
        <authorList>
            <consortium name="DOE Joint Genome Institute"/>
            <person name="Martino E."/>
            <person name="Morin E."/>
            <person name="Grelet G."/>
            <person name="Kuo A."/>
            <person name="Kohler A."/>
            <person name="Daghino S."/>
            <person name="Barry K."/>
            <person name="Choi C."/>
            <person name="Cichocki N."/>
            <person name="Clum A."/>
            <person name="Copeland A."/>
            <person name="Hainaut M."/>
            <person name="Haridas S."/>
            <person name="Labutti K."/>
            <person name="Lindquist E."/>
            <person name="Lipzen A."/>
            <person name="Khouja H.-R."/>
            <person name="Murat C."/>
            <person name="Ohm R."/>
            <person name="Olson A."/>
            <person name="Spatafora J."/>
            <person name="Veneault-Fourrey C."/>
            <person name="Henrissat B."/>
            <person name="Grigoriev I."/>
            <person name="Martin F."/>
            <person name="Perotto S."/>
        </authorList>
    </citation>
    <scope>NUCLEOTIDE SEQUENCE [LARGE SCALE GENOMIC DNA]</scope>
    <source>
        <strain evidence="10 11">UAMH 7357</strain>
    </source>
</reference>
<dbReference type="InterPro" id="IPR036236">
    <property type="entry name" value="Znf_C2H2_sf"/>
</dbReference>
<evidence type="ECO:0000256" key="8">
    <source>
        <dbReference type="SAM" id="MobiDB-lite"/>
    </source>
</evidence>
<dbReference type="InterPro" id="IPR007219">
    <property type="entry name" value="XnlR_reg_dom"/>
</dbReference>
<organism evidence="10 11">
    <name type="scientific">Hyaloscypha hepaticicola</name>
    <dbReference type="NCBI Taxonomy" id="2082293"/>
    <lineage>
        <taxon>Eukaryota</taxon>
        <taxon>Fungi</taxon>
        <taxon>Dikarya</taxon>
        <taxon>Ascomycota</taxon>
        <taxon>Pezizomycotina</taxon>
        <taxon>Leotiomycetes</taxon>
        <taxon>Helotiales</taxon>
        <taxon>Hyaloscyphaceae</taxon>
        <taxon>Hyaloscypha</taxon>
    </lineage>
</organism>
<dbReference type="STRING" id="1745343.A0A2J6PMU7"/>
<keyword evidence="3" id="KW-0677">Repeat</keyword>
<dbReference type="GO" id="GO:0008270">
    <property type="term" value="F:zinc ion binding"/>
    <property type="evidence" value="ECO:0007669"/>
    <property type="project" value="UniProtKB-KW"/>
</dbReference>
<dbReference type="OrthoDB" id="654211at2759"/>
<dbReference type="PROSITE" id="PS50157">
    <property type="entry name" value="ZINC_FINGER_C2H2_2"/>
    <property type="match status" value="2"/>
</dbReference>
<dbReference type="EMBL" id="KZ613514">
    <property type="protein sequence ID" value="PMD15345.1"/>
    <property type="molecule type" value="Genomic_DNA"/>
</dbReference>
<evidence type="ECO:0000256" key="2">
    <source>
        <dbReference type="ARBA" id="ARBA00022723"/>
    </source>
</evidence>
<dbReference type="AlphaFoldDB" id="A0A2J6PMU7"/>
<evidence type="ECO:0000256" key="4">
    <source>
        <dbReference type="ARBA" id="ARBA00022771"/>
    </source>
</evidence>
<evidence type="ECO:0000256" key="5">
    <source>
        <dbReference type="ARBA" id="ARBA00022833"/>
    </source>
</evidence>
<dbReference type="Pfam" id="PF00096">
    <property type="entry name" value="zf-C2H2"/>
    <property type="match status" value="1"/>
</dbReference>
<keyword evidence="2" id="KW-0479">Metal-binding</keyword>
<dbReference type="CDD" id="cd12148">
    <property type="entry name" value="fungal_TF_MHR"/>
    <property type="match status" value="1"/>
</dbReference>
<dbReference type="GO" id="GO:0005634">
    <property type="term" value="C:nucleus"/>
    <property type="evidence" value="ECO:0007669"/>
    <property type="project" value="UniProtKB-SubCell"/>
</dbReference>
<comment type="subcellular location">
    <subcellularLocation>
        <location evidence="1">Nucleus</location>
    </subcellularLocation>
</comment>
<evidence type="ECO:0000256" key="7">
    <source>
        <dbReference type="PROSITE-ProRule" id="PRU00042"/>
    </source>
</evidence>
<evidence type="ECO:0000256" key="3">
    <source>
        <dbReference type="ARBA" id="ARBA00022737"/>
    </source>
</evidence>
<name>A0A2J6PMU7_9HELO</name>
<dbReference type="GO" id="GO:0000981">
    <property type="term" value="F:DNA-binding transcription factor activity, RNA polymerase II-specific"/>
    <property type="evidence" value="ECO:0007669"/>
    <property type="project" value="InterPro"/>
</dbReference>
<evidence type="ECO:0000256" key="1">
    <source>
        <dbReference type="ARBA" id="ARBA00004123"/>
    </source>
</evidence>
<evidence type="ECO:0000313" key="10">
    <source>
        <dbReference type="EMBL" id="PMD15345.1"/>
    </source>
</evidence>
<dbReference type="SUPFAM" id="SSF57667">
    <property type="entry name" value="beta-beta-alpha zinc fingers"/>
    <property type="match status" value="1"/>
</dbReference>
<feature type="domain" description="C2H2-type" evidence="9">
    <location>
        <begin position="22"/>
        <end position="49"/>
    </location>
</feature>
<dbReference type="GO" id="GO:0006351">
    <property type="term" value="P:DNA-templated transcription"/>
    <property type="evidence" value="ECO:0007669"/>
    <property type="project" value="InterPro"/>
</dbReference>
<feature type="compositionally biased region" description="Polar residues" evidence="8">
    <location>
        <begin position="111"/>
        <end position="123"/>
    </location>
</feature>
<evidence type="ECO:0000313" key="11">
    <source>
        <dbReference type="Proteomes" id="UP000235672"/>
    </source>
</evidence>
<dbReference type="GO" id="GO:0000978">
    <property type="term" value="F:RNA polymerase II cis-regulatory region sequence-specific DNA binding"/>
    <property type="evidence" value="ECO:0007669"/>
    <property type="project" value="InterPro"/>
</dbReference>